<dbReference type="Proteomes" id="UP001497680">
    <property type="component" value="Unassembled WGS sequence"/>
</dbReference>
<gene>
    <name evidence="1" type="ORF">F4821DRAFT_48875</name>
</gene>
<evidence type="ECO:0000313" key="2">
    <source>
        <dbReference type="Proteomes" id="UP001497680"/>
    </source>
</evidence>
<name>A0ACC0CK66_9PEZI</name>
<evidence type="ECO:0000313" key="1">
    <source>
        <dbReference type="EMBL" id="KAI6080766.1"/>
    </source>
</evidence>
<sequence length="509" mass="58843">MFSLLYWHERCTRLISNLDTESLNHVASANYETLQAANVIDKRISYHDEKSPMTVMDFENCKAGLLSLFASLGNQILQDPRFRERWKEIDMSTLTPKLVGLPEAVRWINFYVDVLKYFAHYADAKQSEYSSRPPRDKPYSRQIWPVGLNWSQPATTEEEELASIYQAIFSSENDIGQFTFNSHVAKLPSSPQQRAITEKQKWASIYQAIFNSEDDTRQIPLNSHVAKLLSSTQLTPDYQWTSIVAQINYLNPDPLYDDERPYAIASDPPPGLKKTNITQVAVETEVYNVRGREDEFSLYSSGFQWVHHSLAYNVNVEQNVDRYMEDMGVFLQSQLKASHVVVYDFVIREQRGEKEPRAPGVPKTVKKQILGAHLDISRESAIERIKLKCDDSEHLLQKRWHIVNIWRPLKGIVKSMPLALCDSRTLSEDDAVPSDIVLPHLNLQAYEIWYSRSQRWHYLKDQRPDEVLLMMSVDSETSTRCAHTAFEDPDTLPDDPKRSSIELRSMVFF</sequence>
<reference evidence="1 2" key="1">
    <citation type="journal article" date="2022" name="New Phytol.">
        <title>Ecological generalism drives hyperdiversity of secondary metabolite gene clusters in xylarialean endophytes.</title>
        <authorList>
            <person name="Franco M.E.E."/>
            <person name="Wisecaver J.H."/>
            <person name="Arnold A.E."/>
            <person name="Ju Y.M."/>
            <person name="Slot J.C."/>
            <person name="Ahrendt S."/>
            <person name="Moore L.P."/>
            <person name="Eastman K.E."/>
            <person name="Scott K."/>
            <person name="Konkel Z."/>
            <person name="Mondo S.J."/>
            <person name="Kuo A."/>
            <person name="Hayes R.D."/>
            <person name="Haridas S."/>
            <person name="Andreopoulos B."/>
            <person name="Riley R."/>
            <person name="LaButti K."/>
            <person name="Pangilinan J."/>
            <person name="Lipzen A."/>
            <person name="Amirebrahimi M."/>
            <person name="Yan J."/>
            <person name="Adam C."/>
            <person name="Keymanesh K."/>
            <person name="Ng V."/>
            <person name="Louie K."/>
            <person name="Northen T."/>
            <person name="Drula E."/>
            <person name="Henrissat B."/>
            <person name="Hsieh H.M."/>
            <person name="Youens-Clark K."/>
            <person name="Lutzoni F."/>
            <person name="Miadlikowska J."/>
            <person name="Eastwood D.C."/>
            <person name="Hamelin R.C."/>
            <person name="Grigoriev I.V."/>
            <person name="U'Ren J.M."/>
        </authorList>
    </citation>
    <scope>NUCLEOTIDE SEQUENCE [LARGE SCALE GENOMIC DNA]</scope>
    <source>
        <strain evidence="1 2">ER1909</strain>
    </source>
</reference>
<accession>A0ACC0CK66</accession>
<keyword evidence="2" id="KW-1185">Reference proteome</keyword>
<dbReference type="EMBL" id="MU394424">
    <property type="protein sequence ID" value="KAI6080766.1"/>
    <property type="molecule type" value="Genomic_DNA"/>
</dbReference>
<proteinExistence type="predicted"/>
<organism evidence="1 2">
    <name type="scientific">Hypoxylon rubiginosum</name>
    <dbReference type="NCBI Taxonomy" id="110542"/>
    <lineage>
        <taxon>Eukaryota</taxon>
        <taxon>Fungi</taxon>
        <taxon>Dikarya</taxon>
        <taxon>Ascomycota</taxon>
        <taxon>Pezizomycotina</taxon>
        <taxon>Sordariomycetes</taxon>
        <taxon>Xylariomycetidae</taxon>
        <taxon>Xylariales</taxon>
        <taxon>Hypoxylaceae</taxon>
        <taxon>Hypoxylon</taxon>
    </lineage>
</organism>
<protein>
    <submittedName>
        <fullName evidence="1">Uncharacterized protein</fullName>
    </submittedName>
</protein>
<comment type="caution">
    <text evidence="1">The sequence shown here is derived from an EMBL/GenBank/DDBJ whole genome shotgun (WGS) entry which is preliminary data.</text>
</comment>